<sequence>MNLYAGSGAPLDVVVPARDEGALVGACVRGVLAGAEEVDVRVLVVANGCSDDTAERARAAGAEVFETPVPGKAAALNAGLRRCREESAVVFLDADTVLTPGTTRALSMALDTPLPRLVSPRPLLVRPTGLLARGYSEVWSRLPGVTDDVVGAGCYAVSAAGRARWSVFPPLVADDAYVRMLFQRHEREVLSEGAFLLVLPEGRELVRVVRRWRDGNAALPDSPSVSTGGNLRAVVRSPRLWPYLPAFAGVLAMSRLRKPDLAWARAEKVREVGRPAPGYTLVVDPEVEAAADARAQLAALAARFPDARLYGAALGGPIRRGTPIGVALVDTLLWRNAGKPATVAQLFTRASGPGVTPMITPLARFRFTGRRGC</sequence>
<dbReference type="GO" id="GO:0005886">
    <property type="term" value="C:plasma membrane"/>
    <property type="evidence" value="ECO:0007669"/>
    <property type="project" value="UniProtKB-SubCell"/>
</dbReference>
<feature type="domain" description="Glycosyltransferase 2-like" evidence="10">
    <location>
        <begin position="13"/>
        <end position="115"/>
    </location>
</feature>
<dbReference type="OrthoDB" id="9802632at2"/>
<dbReference type="PANTHER" id="PTHR43646:SF2">
    <property type="entry name" value="GLYCOSYLTRANSFERASE 2-LIKE DOMAIN-CONTAINING PROTEIN"/>
    <property type="match status" value="1"/>
</dbReference>
<evidence type="ECO:0000256" key="3">
    <source>
        <dbReference type="ARBA" id="ARBA00022676"/>
    </source>
</evidence>
<dbReference type="SUPFAM" id="SSF53448">
    <property type="entry name" value="Nucleotide-diphospho-sugar transferases"/>
    <property type="match status" value="1"/>
</dbReference>
<protein>
    <recommendedName>
        <fullName evidence="9">4,4'-diaponeurosporenoate glycosyltransferase</fullName>
    </recommendedName>
</protein>
<gene>
    <name evidence="11" type="ORF">CLV40_110157</name>
</gene>
<dbReference type="EMBL" id="PTIX01000010">
    <property type="protein sequence ID" value="PPK66453.1"/>
    <property type="molecule type" value="Genomic_DNA"/>
</dbReference>
<dbReference type="RefSeq" id="WP_146108112.1">
    <property type="nucleotide sequence ID" value="NZ_CP154825.1"/>
</dbReference>
<evidence type="ECO:0000256" key="7">
    <source>
        <dbReference type="ARBA" id="ARBA00037904"/>
    </source>
</evidence>
<evidence type="ECO:0000313" key="11">
    <source>
        <dbReference type="EMBL" id="PPK66453.1"/>
    </source>
</evidence>
<keyword evidence="2" id="KW-1003">Cell membrane</keyword>
<evidence type="ECO:0000259" key="10">
    <source>
        <dbReference type="Pfam" id="PF00535"/>
    </source>
</evidence>
<name>A0A2S6GMQ4_9PSEU</name>
<evidence type="ECO:0000256" key="4">
    <source>
        <dbReference type="ARBA" id="ARBA00022679"/>
    </source>
</evidence>
<keyword evidence="5" id="KW-0472">Membrane</keyword>
<proteinExistence type="inferred from homology"/>
<evidence type="ECO:0000256" key="9">
    <source>
        <dbReference type="ARBA" id="ARBA00040345"/>
    </source>
</evidence>
<dbReference type="InterPro" id="IPR001173">
    <property type="entry name" value="Glyco_trans_2-like"/>
</dbReference>
<dbReference type="InterPro" id="IPR029044">
    <property type="entry name" value="Nucleotide-diphossugar_trans"/>
</dbReference>
<reference evidence="11 12" key="1">
    <citation type="submission" date="2018-02" db="EMBL/GenBank/DDBJ databases">
        <title>Genomic Encyclopedia of Archaeal and Bacterial Type Strains, Phase II (KMG-II): from individual species to whole genera.</title>
        <authorList>
            <person name="Goeker M."/>
        </authorList>
    </citation>
    <scope>NUCLEOTIDE SEQUENCE [LARGE SCALE GENOMIC DNA]</scope>
    <source>
        <strain evidence="11 12">YU 961-1</strain>
    </source>
</reference>
<comment type="caution">
    <text evidence="11">The sequence shown here is derived from an EMBL/GenBank/DDBJ whole genome shotgun (WGS) entry which is preliminary data.</text>
</comment>
<comment type="function">
    <text evidence="6">Catalyzes the glycosylation of 4,4'-diaponeurosporenoate, i.e. the esterification of glucose at the C1'' position with the carboxyl group of 4,4'-diaponeurosporenic acid, to form glycosyl-4,4'-diaponeurosporenoate. This is a step in the biosynthesis of staphyloxanthin, an orange pigment present in most staphylococci strains.</text>
</comment>
<dbReference type="Gene3D" id="3.90.550.10">
    <property type="entry name" value="Spore Coat Polysaccharide Biosynthesis Protein SpsA, Chain A"/>
    <property type="match status" value="1"/>
</dbReference>
<accession>A0A2S6GMQ4</accession>
<evidence type="ECO:0000256" key="6">
    <source>
        <dbReference type="ARBA" id="ARBA00037281"/>
    </source>
</evidence>
<evidence type="ECO:0000256" key="2">
    <source>
        <dbReference type="ARBA" id="ARBA00022475"/>
    </source>
</evidence>
<dbReference type="GO" id="GO:0016757">
    <property type="term" value="F:glycosyltransferase activity"/>
    <property type="evidence" value="ECO:0007669"/>
    <property type="project" value="UniProtKB-KW"/>
</dbReference>
<keyword evidence="4 11" id="KW-0808">Transferase</keyword>
<dbReference type="AlphaFoldDB" id="A0A2S6GMQ4"/>
<evidence type="ECO:0000256" key="8">
    <source>
        <dbReference type="ARBA" id="ARBA00038120"/>
    </source>
</evidence>
<evidence type="ECO:0000256" key="1">
    <source>
        <dbReference type="ARBA" id="ARBA00004236"/>
    </source>
</evidence>
<keyword evidence="3" id="KW-0328">Glycosyltransferase</keyword>
<evidence type="ECO:0000256" key="5">
    <source>
        <dbReference type="ARBA" id="ARBA00023136"/>
    </source>
</evidence>
<dbReference type="Proteomes" id="UP000239203">
    <property type="component" value="Unassembled WGS sequence"/>
</dbReference>
<comment type="pathway">
    <text evidence="7">Carotenoid biosynthesis; staphyloxanthin biosynthesis; staphyloxanthin from farnesyl diphosphate: step 4/5.</text>
</comment>
<dbReference type="Pfam" id="PF00535">
    <property type="entry name" value="Glycos_transf_2"/>
    <property type="match status" value="1"/>
</dbReference>
<comment type="similarity">
    <text evidence="8">Belongs to the glycosyltransferase 2 family. CrtQ subfamily.</text>
</comment>
<keyword evidence="12" id="KW-1185">Reference proteome</keyword>
<evidence type="ECO:0000313" key="12">
    <source>
        <dbReference type="Proteomes" id="UP000239203"/>
    </source>
</evidence>
<organism evidence="11 12">
    <name type="scientific">Actinokineospora auranticolor</name>
    <dbReference type="NCBI Taxonomy" id="155976"/>
    <lineage>
        <taxon>Bacteria</taxon>
        <taxon>Bacillati</taxon>
        <taxon>Actinomycetota</taxon>
        <taxon>Actinomycetes</taxon>
        <taxon>Pseudonocardiales</taxon>
        <taxon>Pseudonocardiaceae</taxon>
        <taxon>Actinokineospora</taxon>
    </lineage>
</organism>
<comment type="subcellular location">
    <subcellularLocation>
        <location evidence="1">Cell membrane</location>
    </subcellularLocation>
</comment>
<dbReference type="PANTHER" id="PTHR43646">
    <property type="entry name" value="GLYCOSYLTRANSFERASE"/>
    <property type="match status" value="1"/>
</dbReference>